<evidence type="ECO:0000313" key="2">
    <source>
        <dbReference type="Proteomes" id="UP001058074"/>
    </source>
</evidence>
<reference evidence="1" key="1">
    <citation type="journal article" date="2025" name="Int. J. Syst. Evol. Microbiol.">
        <title>Inconstantimicrobium mannanitabidum sp. nov., a novel member of the family Clostridiaceae isolated from anoxic soil under the treatment of reductive soil disinfestation.</title>
        <authorList>
            <person name="Ueki A."/>
            <person name="Tonouchi A."/>
            <person name="Honma S."/>
            <person name="Kaku N."/>
            <person name="Ueki K."/>
        </authorList>
    </citation>
    <scope>NUCLEOTIDE SEQUENCE</scope>
    <source>
        <strain evidence="1">TW13</strain>
    </source>
</reference>
<evidence type="ECO:0000313" key="1">
    <source>
        <dbReference type="EMBL" id="GKX67574.1"/>
    </source>
</evidence>
<dbReference type="Proteomes" id="UP001058074">
    <property type="component" value="Unassembled WGS sequence"/>
</dbReference>
<protein>
    <submittedName>
        <fullName evidence="1">Uncharacterized protein</fullName>
    </submittedName>
</protein>
<name>A0ACB5RE82_9CLOT</name>
<sequence>MSITEKYQYYEKYGHIRYFYSDRCWNNESLKKFNHNKILARELVTFDCGLMDMQEVEKKQIKFDLPRGQQLLAVIIRPEIEPNYLLENDNFIFCGYDLVEATTYISAITNCGAGYEEVISYKTLNEYGLISAYREAVNTQLSLSEKYPDENHAYCEIVEIWRMV</sequence>
<gene>
    <name evidence="1" type="ORF">rsdtw13_28320</name>
</gene>
<proteinExistence type="predicted"/>
<keyword evidence="2" id="KW-1185">Reference proteome</keyword>
<dbReference type="EMBL" id="BROD01000001">
    <property type="protein sequence ID" value="GKX67574.1"/>
    <property type="molecule type" value="Genomic_DNA"/>
</dbReference>
<comment type="caution">
    <text evidence="1">The sequence shown here is derived from an EMBL/GenBank/DDBJ whole genome shotgun (WGS) entry which is preliminary data.</text>
</comment>
<accession>A0ACB5RE82</accession>
<organism evidence="1 2">
    <name type="scientific">Inconstantimicrobium mannanitabidum</name>
    <dbReference type="NCBI Taxonomy" id="1604901"/>
    <lineage>
        <taxon>Bacteria</taxon>
        <taxon>Bacillati</taxon>
        <taxon>Bacillota</taxon>
        <taxon>Clostridia</taxon>
        <taxon>Eubacteriales</taxon>
        <taxon>Clostridiaceae</taxon>
        <taxon>Inconstantimicrobium</taxon>
    </lineage>
</organism>